<feature type="region of interest" description="Disordered" evidence="1">
    <location>
        <begin position="1"/>
        <end position="91"/>
    </location>
</feature>
<name>A0A369JLL1_HYPMA</name>
<evidence type="ECO:0000313" key="3">
    <source>
        <dbReference type="EMBL" id="RDB19676.1"/>
    </source>
</evidence>
<dbReference type="SUPFAM" id="SSF54160">
    <property type="entry name" value="Chromo domain-like"/>
    <property type="match status" value="1"/>
</dbReference>
<dbReference type="Gene3D" id="2.40.50.40">
    <property type="match status" value="1"/>
</dbReference>
<evidence type="ECO:0000256" key="1">
    <source>
        <dbReference type="SAM" id="MobiDB-lite"/>
    </source>
</evidence>
<sequence length="501" mass="56597">MPAVRTRDIDASPTFPLPGPRRTSRKLCPRRDSSSELTSLDSDDDNCHHPSLFLPSHRSQRRASTGTSVAHLHSPEKNGQAPKATKTRSPAALAERITIQGVTLHPTVVFDTFWRFAAERKAIDDRRRSGMPPPWTNDPILQRYPFCNTYRVCDKLCQYIIREVVEKGSQDPTEIVFRVILFNTFTKIETWELLQKELGPLTWRRYNHDAYESVLAKAKEAGTTLYTGAFLKPAPHFKSLLDAHSNHLCLLEVLMECDLPGRIRNAEYLAQVFEYLVSFPSMGEFSTFQLMLNLSYSKVLNFSNFDFVIPGPGASSGLGKMFGRAKMKQAKQDAPGIEEAIIRWLAANQKQQFERLGLEPIGLGPDRLPMDLADIEHLLCEVDKYSRQAHPQFKGTRTELRGNFTPSPGVYPSIPTLPKAWSHPARKIVRIRPGGPPVIEKRYTVSHIGAHRKGVDGGTEYKVYWEGYPDSKATWEPELSLVADTPGAVKEYLAQIQKREK</sequence>
<dbReference type="AlphaFoldDB" id="A0A369JLL1"/>
<evidence type="ECO:0000259" key="2">
    <source>
        <dbReference type="PROSITE" id="PS50013"/>
    </source>
</evidence>
<dbReference type="CDD" id="cd00024">
    <property type="entry name" value="CD_CSD"/>
    <property type="match status" value="1"/>
</dbReference>
<dbReference type="InParanoid" id="A0A369JLL1"/>
<dbReference type="Pfam" id="PF00385">
    <property type="entry name" value="Chromo"/>
    <property type="match status" value="1"/>
</dbReference>
<feature type="compositionally biased region" description="Basic and acidic residues" evidence="1">
    <location>
        <begin position="1"/>
        <end position="10"/>
    </location>
</feature>
<dbReference type="InterPro" id="IPR000953">
    <property type="entry name" value="Chromo/chromo_shadow_dom"/>
</dbReference>
<dbReference type="SMART" id="SM00298">
    <property type="entry name" value="CHROMO"/>
    <property type="match status" value="1"/>
</dbReference>
<reference evidence="3" key="1">
    <citation type="submission" date="2018-04" db="EMBL/GenBank/DDBJ databases">
        <title>Whole genome sequencing of Hypsizygus marmoreus.</title>
        <authorList>
            <person name="Choi I.-G."/>
            <person name="Min B."/>
            <person name="Kim J.-G."/>
            <person name="Kim S."/>
            <person name="Oh Y.-L."/>
            <person name="Kong W.-S."/>
            <person name="Park H."/>
            <person name="Jeong J."/>
            <person name="Song E.-S."/>
        </authorList>
    </citation>
    <scope>NUCLEOTIDE SEQUENCE [LARGE SCALE GENOMIC DNA]</scope>
    <source>
        <strain evidence="3">51987-8</strain>
    </source>
</reference>
<keyword evidence="4" id="KW-1185">Reference proteome</keyword>
<dbReference type="Pfam" id="PF18723">
    <property type="entry name" value="HMUDK_hel"/>
    <property type="match status" value="1"/>
</dbReference>
<gene>
    <name evidence="3" type="ORF">Hypma_013317</name>
</gene>
<organism evidence="3 4">
    <name type="scientific">Hypsizygus marmoreus</name>
    <name type="common">White beech mushroom</name>
    <name type="synonym">Agaricus marmoreus</name>
    <dbReference type="NCBI Taxonomy" id="39966"/>
    <lineage>
        <taxon>Eukaryota</taxon>
        <taxon>Fungi</taxon>
        <taxon>Dikarya</taxon>
        <taxon>Basidiomycota</taxon>
        <taxon>Agaricomycotina</taxon>
        <taxon>Agaricomycetes</taxon>
        <taxon>Agaricomycetidae</taxon>
        <taxon>Agaricales</taxon>
        <taxon>Tricholomatineae</taxon>
        <taxon>Lyophyllaceae</taxon>
        <taxon>Hypsizygus</taxon>
    </lineage>
</organism>
<dbReference type="GO" id="GO:0006338">
    <property type="term" value="P:chromatin remodeling"/>
    <property type="evidence" value="ECO:0007669"/>
    <property type="project" value="UniProtKB-ARBA"/>
</dbReference>
<dbReference type="Proteomes" id="UP000076154">
    <property type="component" value="Unassembled WGS sequence"/>
</dbReference>
<dbReference type="PROSITE" id="PS50013">
    <property type="entry name" value="CHROMO_2"/>
    <property type="match status" value="1"/>
</dbReference>
<dbReference type="InterPro" id="IPR040684">
    <property type="entry name" value="HMUDK_hel"/>
</dbReference>
<protein>
    <recommendedName>
        <fullName evidence="2">Chromo domain-containing protein</fullName>
    </recommendedName>
</protein>
<dbReference type="InterPro" id="IPR016197">
    <property type="entry name" value="Chromo-like_dom_sf"/>
</dbReference>
<evidence type="ECO:0000313" key="4">
    <source>
        <dbReference type="Proteomes" id="UP000076154"/>
    </source>
</evidence>
<dbReference type="EMBL" id="LUEZ02000077">
    <property type="protein sequence ID" value="RDB19676.1"/>
    <property type="molecule type" value="Genomic_DNA"/>
</dbReference>
<proteinExistence type="predicted"/>
<accession>A0A369JLL1</accession>
<dbReference type="OrthoDB" id="433924at2759"/>
<dbReference type="InterPro" id="IPR023780">
    <property type="entry name" value="Chromo_domain"/>
</dbReference>
<dbReference type="STRING" id="39966.A0A369JLL1"/>
<comment type="caution">
    <text evidence="3">The sequence shown here is derived from an EMBL/GenBank/DDBJ whole genome shotgun (WGS) entry which is preliminary data.</text>
</comment>
<feature type="domain" description="Chromo" evidence="2">
    <location>
        <begin position="443"/>
        <end position="501"/>
    </location>
</feature>